<evidence type="ECO:0000313" key="8">
    <source>
        <dbReference type="Proteomes" id="UP000016649"/>
    </source>
</evidence>
<gene>
    <name evidence="3" type="primary">grpE</name>
    <name evidence="7" type="ORF">HMPREF9193_01158</name>
</gene>
<comment type="subcellular location">
    <subcellularLocation>
        <location evidence="3">Cytoplasm</location>
    </subcellularLocation>
</comment>
<reference evidence="7 8" key="1">
    <citation type="submission" date="2013-08" db="EMBL/GenBank/DDBJ databases">
        <authorList>
            <person name="Weinstock G."/>
            <person name="Sodergren E."/>
            <person name="Wylie T."/>
            <person name="Fulton L."/>
            <person name="Fulton R."/>
            <person name="Fronick C."/>
            <person name="O'Laughlin M."/>
            <person name="Godfrey J."/>
            <person name="Miner T."/>
            <person name="Herter B."/>
            <person name="Appelbaum E."/>
            <person name="Cordes M."/>
            <person name="Lek S."/>
            <person name="Wollam A."/>
            <person name="Pepin K.H."/>
            <person name="Palsikar V.B."/>
            <person name="Mitreva M."/>
            <person name="Wilson R.K."/>
        </authorList>
    </citation>
    <scope>NUCLEOTIDE SEQUENCE [LARGE SCALE GENOMIC DNA]</scope>
    <source>
        <strain evidence="7 8">ATCC 700332</strain>
    </source>
</reference>
<evidence type="ECO:0000256" key="2">
    <source>
        <dbReference type="ARBA" id="ARBA00023186"/>
    </source>
</evidence>
<dbReference type="Proteomes" id="UP000016649">
    <property type="component" value="Unassembled WGS sequence"/>
</dbReference>
<comment type="similarity">
    <text evidence="1 3 5">Belongs to the GrpE family.</text>
</comment>
<dbReference type="PANTHER" id="PTHR21237:SF23">
    <property type="entry name" value="GRPE PROTEIN HOMOLOG, MITOCHONDRIAL"/>
    <property type="match status" value="1"/>
</dbReference>
<dbReference type="PANTHER" id="PTHR21237">
    <property type="entry name" value="GRPE PROTEIN"/>
    <property type="match status" value="1"/>
</dbReference>
<dbReference type="HAMAP" id="MF_01151">
    <property type="entry name" value="GrpE"/>
    <property type="match status" value="1"/>
</dbReference>
<comment type="function">
    <text evidence="3 4">Participates actively in the response to hyperosmotic and heat shock by preventing the aggregation of stress-denatured proteins, in association with DnaK and GrpE. It is the nucleotide exchange factor for DnaK and may function as a thermosensor. Unfolded proteins bind initially to DnaJ; upon interaction with the DnaJ-bound protein, DnaK hydrolyzes its bound ATP, resulting in the formation of a stable complex. GrpE releases ADP from DnaK; ATP binding to DnaK triggers the release of the substrate protein, thus completing the reaction cycle. Several rounds of ATP-dependent interactions between DnaJ, DnaK and GrpE are required for fully efficient folding.</text>
</comment>
<keyword evidence="3" id="KW-0963">Cytoplasm</keyword>
<evidence type="ECO:0000256" key="6">
    <source>
        <dbReference type="SAM" id="MobiDB-lite"/>
    </source>
</evidence>
<evidence type="ECO:0000256" key="3">
    <source>
        <dbReference type="HAMAP-Rule" id="MF_01151"/>
    </source>
</evidence>
<name>A0ABN0NYW7_TRELE</name>
<sequence length="231" mass="25801">MNVKESKHGEQEHKKVHPDKGMCEHEKKHAGQTAAEADCPCEHNGACAEHAADEKTEQTLEQRITELTAEKDDFQDKYLRKSADFENYRKRMIKEKQEAFDYANAALLTDLIGVLDDFDRALAAGTAADGNPAADLKPVIDGVKMINKQMRGMLETKYNLSVYGEKGDLFDHDKHEAIATNKGPVAEAVCSEVYLKGYMLKDRVIRHAKVMVTMPDGSCAQDAENKENTKN</sequence>
<comment type="caution">
    <text evidence="7">The sequence shown here is derived from an EMBL/GenBank/DDBJ whole genome shotgun (WGS) entry which is preliminary data.</text>
</comment>
<dbReference type="RefSeq" id="WP_021687369.1">
    <property type="nucleotide sequence ID" value="NZ_KI260566.1"/>
</dbReference>
<dbReference type="Gene3D" id="3.90.20.20">
    <property type="match status" value="1"/>
</dbReference>
<dbReference type="SUPFAM" id="SSF58014">
    <property type="entry name" value="Coiled-coil domain of nucleotide exchange factor GrpE"/>
    <property type="match status" value="1"/>
</dbReference>
<evidence type="ECO:0000256" key="1">
    <source>
        <dbReference type="ARBA" id="ARBA00009054"/>
    </source>
</evidence>
<dbReference type="PROSITE" id="PS01071">
    <property type="entry name" value="GRPE"/>
    <property type="match status" value="1"/>
</dbReference>
<comment type="subunit">
    <text evidence="3">Homodimer.</text>
</comment>
<keyword evidence="8" id="KW-1185">Reference proteome</keyword>
<accession>A0ABN0NYW7</accession>
<protein>
    <recommendedName>
        <fullName evidence="3 4">Protein GrpE</fullName>
    </recommendedName>
    <alternativeName>
        <fullName evidence="3">HSP-70 cofactor</fullName>
    </alternativeName>
</protein>
<proteinExistence type="inferred from homology"/>
<evidence type="ECO:0000256" key="4">
    <source>
        <dbReference type="RuleBase" id="RU000639"/>
    </source>
</evidence>
<keyword evidence="2 3" id="KW-0143">Chaperone</keyword>
<dbReference type="InterPro" id="IPR009012">
    <property type="entry name" value="GrpE_head"/>
</dbReference>
<organism evidence="7 8">
    <name type="scientific">Treponema lecithinolyticum ATCC 700332</name>
    <dbReference type="NCBI Taxonomy" id="1321815"/>
    <lineage>
        <taxon>Bacteria</taxon>
        <taxon>Pseudomonadati</taxon>
        <taxon>Spirochaetota</taxon>
        <taxon>Spirochaetia</taxon>
        <taxon>Spirochaetales</taxon>
        <taxon>Treponemataceae</taxon>
        <taxon>Treponema</taxon>
    </lineage>
</organism>
<evidence type="ECO:0000256" key="5">
    <source>
        <dbReference type="RuleBase" id="RU004478"/>
    </source>
</evidence>
<dbReference type="Gene3D" id="2.30.22.10">
    <property type="entry name" value="Head domain of nucleotide exchange factor GrpE"/>
    <property type="match status" value="1"/>
</dbReference>
<evidence type="ECO:0000313" key="7">
    <source>
        <dbReference type="EMBL" id="ERJ93158.1"/>
    </source>
</evidence>
<feature type="region of interest" description="Disordered" evidence="6">
    <location>
        <begin position="1"/>
        <end position="29"/>
    </location>
</feature>
<dbReference type="Pfam" id="PF01025">
    <property type="entry name" value="GrpE"/>
    <property type="match status" value="1"/>
</dbReference>
<keyword evidence="3 4" id="KW-0346">Stress response</keyword>
<dbReference type="PRINTS" id="PR00773">
    <property type="entry name" value="GRPEPROTEIN"/>
</dbReference>
<dbReference type="EMBL" id="AWVH01000030">
    <property type="protein sequence ID" value="ERJ93158.1"/>
    <property type="molecule type" value="Genomic_DNA"/>
</dbReference>
<dbReference type="SUPFAM" id="SSF51064">
    <property type="entry name" value="Head domain of nucleotide exchange factor GrpE"/>
    <property type="match status" value="1"/>
</dbReference>
<dbReference type="CDD" id="cd00446">
    <property type="entry name" value="GrpE"/>
    <property type="match status" value="1"/>
</dbReference>
<dbReference type="InterPro" id="IPR013805">
    <property type="entry name" value="GrpE_CC"/>
</dbReference>
<dbReference type="InterPro" id="IPR000740">
    <property type="entry name" value="GrpE"/>
</dbReference>